<feature type="region of interest" description="Disordered" evidence="1">
    <location>
        <begin position="117"/>
        <end position="139"/>
    </location>
</feature>
<evidence type="ECO:0000256" key="1">
    <source>
        <dbReference type="SAM" id="MobiDB-lite"/>
    </source>
</evidence>
<evidence type="ECO:0000313" key="3">
    <source>
        <dbReference type="EMBL" id="KAF2217463.1"/>
    </source>
</evidence>
<keyword evidence="4" id="KW-1185">Reference proteome</keyword>
<sequence length="262" mass="29143">MSALEVLQSAERTTLQFTAPLEGFGNPEPGRSLDVSWSTPWVLTTLELWIGPAQDGSYAVDVLAANLTQDVTTYLWDVPDNDQQDTRFQLRLQKGDRPNDCAQCVASTSSFRVESAVTRQTSPTADNISSAMPNAPTSSTSALSRKVQLGVGLGVGLGLPFVIALMTFLFLYRRKRHRRQHQIQQLNNVHRRHQKLMADRDLRHSTGAYSSVSKFSETSYHGPFEFEEGGKVKPDERLFGRNGLPFLATPERAKEGRGVLIH</sequence>
<dbReference type="Proteomes" id="UP000799539">
    <property type="component" value="Unassembled WGS sequence"/>
</dbReference>
<accession>A0A6A6FVL1</accession>
<keyword evidence="2" id="KW-1133">Transmembrane helix</keyword>
<organism evidence="3 4">
    <name type="scientific">Cercospora zeae-maydis SCOH1-5</name>
    <dbReference type="NCBI Taxonomy" id="717836"/>
    <lineage>
        <taxon>Eukaryota</taxon>
        <taxon>Fungi</taxon>
        <taxon>Dikarya</taxon>
        <taxon>Ascomycota</taxon>
        <taxon>Pezizomycotina</taxon>
        <taxon>Dothideomycetes</taxon>
        <taxon>Dothideomycetidae</taxon>
        <taxon>Mycosphaerellales</taxon>
        <taxon>Mycosphaerellaceae</taxon>
        <taxon>Cercospora</taxon>
    </lineage>
</organism>
<protein>
    <recommendedName>
        <fullName evidence="5">Mid2 domain-containing protein</fullName>
    </recommendedName>
</protein>
<dbReference type="OrthoDB" id="3642620at2759"/>
<name>A0A6A6FVL1_9PEZI</name>
<keyword evidence="2" id="KW-0812">Transmembrane</keyword>
<proteinExistence type="predicted"/>
<evidence type="ECO:0008006" key="5">
    <source>
        <dbReference type="Google" id="ProtNLM"/>
    </source>
</evidence>
<evidence type="ECO:0000256" key="2">
    <source>
        <dbReference type="SAM" id="Phobius"/>
    </source>
</evidence>
<feature type="transmembrane region" description="Helical" evidence="2">
    <location>
        <begin position="149"/>
        <end position="172"/>
    </location>
</feature>
<dbReference type="EMBL" id="ML992662">
    <property type="protein sequence ID" value="KAF2217463.1"/>
    <property type="molecule type" value="Genomic_DNA"/>
</dbReference>
<evidence type="ECO:0000313" key="4">
    <source>
        <dbReference type="Proteomes" id="UP000799539"/>
    </source>
</evidence>
<reference evidence="3" key="1">
    <citation type="journal article" date="2020" name="Stud. Mycol.">
        <title>101 Dothideomycetes genomes: a test case for predicting lifestyles and emergence of pathogens.</title>
        <authorList>
            <person name="Haridas S."/>
            <person name="Albert R."/>
            <person name="Binder M."/>
            <person name="Bloem J."/>
            <person name="Labutti K."/>
            <person name="Salamov A."/>
            <person name="Andreopoulos B."/>
            <person name="Baker S."/>
            <person name="Barry K."/>
            <person name="Bills G."/>
            <person name="Bluhm B."/>
            <person name="Cannon C."/>
            <person name="Castanera R."/>
            <person name="Culley D."/>
            <person name="Daum C."/>
            <person name="Ezra D."/>
            <person name="Gonzalez J."/>
            <person name="Henrissat B."/>
            <person name="Kuo A."/>
            <person name="Liang C."/>
            <person name="Lipzen A."/>
            <person name="Lutzoni F."/>
            <person name="Magnuson J."/>
            <person name="Mondo S."/>
            <person name="Nolan M."/>
            <person name="Ohm R."/>
            <person name="Pangilinan J."/>
            <person name="Park H.-J."/>
            <person name="Ramirez L."/>
            <person name="Alfaro M."/>
            <person name="Sun H."/>
            <person name="Tritt A."/>
            <person name="Yoshinaga Y."/>
            <person name="Zwiers L.-H."/>
            <person name="Turgeon B."/>
            <person name="Goodwin S."/>
            <person name="Spatafora J."/>
            <person name="Crous P."/>
            <person name="Grigoriev I."/>
        </authorList>
    </citation>
    <scope>NUCLEOTIDE SEQUENCE</scope>
    <source>
        <strain evidence="3">SCOH1-5</strain>
    </source>
</reference>
<keyword evidence="2" id="KW-0472">Membrane</keyword>
<dbReference type="AlphaFoldDB" id="A0A6A6FVL1"/>
<gene>
    <name evidence="3" type="ORF">CERZMDRAFT_92110</name>
</gene>